<evidence type="ECO:0000313" key="5">
    <source>
        <dbReference type="Proteomes" id="UP000265515"/>
    </source>
</evidence>
<dbReference type="OrthoDB" id="438440at2759"/>
<dbReference type="InterPro" id="IPR002921">
    <property type="entry name" value="Fungal_lipase-type"/>
</dbReference>
<dbReference type="STRING" id="69332.A0A388LTH9"/>
<dbReference type="Gramene" id="GBG85617">
    <property type="protein sequence ID" value="GBG85617"/>
    <property type="gene ID" value="CBR_g40345"/>
</dbReference>
<accession>A0A388LTH9</accession>
<keyword evidence="2" id="KW-0812">Transmembrane</keyword>
<dbReference type="EMBL" id="BFEA01000526">
    <property type="protein sequence ID" value="GBG85617.1"/>
    <property type="molecule type" value="Genomic_DNA"/>
</dbReference>
<dbReference type="Proteomes" id="UP000265515">
    <property type="component" value="Unassembled WGS sequence"/>
</dbReference>
<evidence type="ECO:0000256" key="1">
    <source>
        <dbReference type="SAM" id="MobiDB-lite"/>
    </source>
</evidence>
<dbReference type="Gene3D" id="3.40.50.1820">
    <property type="entry name" value="alpha/beta hydrolase"/>
    <property type="match status" value="1"/>
</dbReference>
<reference evidence="4 5" key="1">
    <citation type="journal article" date="2018" name="Cell">
        <title>The Chara Genome: Secondary Complexity and Implications for Plant Terrestrialization.</title>
        <authorList>
            <person name="Nishiyama T."/>
            <person name="Sakayama H."/>
            <person name="Vries J.D."/>
            <person name="Buschmann H."/>
            <person name="Saint-Marcoux D."/>
            <person name="Ullrich K.K."/>
            <person name="Haas F.B."/>
            <person name="Vanderstraeten L."/>
            <person name="Becker D."/>
            <person name="Lang D."/>
            <person name="Vosolsobe S."/>
            <person name="Rombauts S."/>
            <person name="Wilhelmsson P.K.I."/>
            <person name="Janitza P."/>
            <person name="Kern R."/>
            <person name="Heyl A."/>
            <person name="Rumpler F."/>
            <person name="Villalobos L.I.A.C."/>
            <person name="Clay J.M."/>
            <person name="Skokan R."/>
            <person name="Toyoda A."/>
            <person name="Suzuki Y."/>
            <person name="Kagoshima H."/>
            <person name="Schijlen E."/>
            <person name="Tajeshwar N."/>
            <person name="Catarino B."/>
            <person name="Hetherington A.J."/>
            <person name="Saltykova A."/>
            <person name="Bonnot C."/>
            <person name="Breuninger H."/>
            <person name="Symeonidi A."/>
            <person name="Radhakrishnan G.V."/>
            <person name="Van Nieuwerburgh F."/>
            <person name="Deforce D."/>
            <person name="Chang C."/>
            <person name="Karol K.G."/>
            <person name="Hedrich R."/>
            <person name="Ulvskov P."/>
            <person name="Glockner G."/>
            <person name="Delwiche C.F."/>
            <person name="Petrasek J."/>
            <person name="Van de Peer Y."/>
            <person name="Friml J."/>
            <person name="Beilby M."/>
            <person name="Dolan L."/>
            <person name="Kohara Y."/>
            <person name="Sugano S."/>
            <person name="Fujiyama A."/>
            <person name="Delaux P.-M."/>
            <person name="Quint M."/>
            <person name="TheiBen G."/>
            <person name="Hagemann M."/>
            <person name="Harholt J."/>
            <person name="Dunand C."/>
            <person name="Zachgo S."/>
            <person name="Langdale J."/>
            <person name="Maumus F."/>
            <person name="Straeten D.V.D."/>
            <person name="Gould S.B."/>
            <person name="Rensing S.A."/>
        </authorList>
    </citation>
    <scope>NUCLEOTIDE SEQUENCE [LARGE SCALE GENOMIC DNA]</scope>
    <source>
        <strain evidence="4 5">S276</strain>
    </source>
</reference>
<protein>
    <recommendedName>
        <fullName evidence="3">Fungal lipase-type domain-containing protein</fullName>
    </recommendedName>
</protein>
<proteinExistence type="predicted"/>
<dbReference type="Pfam" id="PF01764">
    <property type="entry name" value="Lipase_3"/>
    <property type="match status" value="1"/>
</dbReference>
<dbReference type="GO" id="GO:0004806">
    <property type="term" value="F:triacylglycerol lipase activity"/>
    <property type="evidence" value="ECO:0007669"/>
    <property type="project" value="InterPro"/>
</dbReference>
<keyword evidence="5" id="KW-1185">Reference proteome</keyword>
<keyword evidence="2" id="KW-1133">Transmembrane helix</keyword>
<dbReference type="SUPFAM" id="SSF53474">
    <property type="entry name" value="alpha/beta-Hydrolases"/>
    <property type="match status" value="1"/>
</dbReference>
<dbReference type="CDD" id="cd00519">
    <property type="entry name" value="Lipase_3"/>
    <property type="match status" value="1"/>
</dbReference>
<evidence type="ECO:0000313" key="4">
    <source>
        <dbReference type="EMBL" id="GBG85617.1"/>
    </source>
</evidence>
<dbReference type="InterPro" id="IPR044819">
    <property type="entry name" value="OBL-like"/>
</dbReference>
<feature type="domain" description="Fungal lipase-type" evidence="3">
    <location>
        <begin position="185"/>
        <end position="379"/>
    </location>
</feature>
<evidence type="ECO:0000259" key="3">
    <source>
        <dbReference type="Pfam" id="PF01764"/>
    </source>
</evidence>
<dbReference type="GO" id="GO:0006629">
    <property type="term" value="P:lipid metabolic process"/>
    <property type="evidence" value="ECO:0007669"/>
    <property type="project" value="InterPro"/>
</dbReference>
<sequence>MGREEMEYKASSSAEPCYTEPKSRVAEEKRPPLVFPTTRYMLWVLSKLLHHGFFGMIISVALTLVSFFAKIALSVLGGRVTDLIMRLISWFLGRGGNATRVTSVSFVNFLDDNFEIRGTGFPVHSNTLTATNAEVLILASKLAYENMSDWVRVVTQVWEMEWVAGYSFEPQGTQVFVFKHKTAIVVAFRGTEPFNLFDWLVDLETALKAPQGSDKNPDRALLGNMHAGFYDALMTPPNSCRSIPWYRLINADGIATEMGLLDESRTPYDIVRDRVMEELRCDKDLYVFVTGHSLGAALASVFCAHLLVDDDPENLVKPRVQWLCTFGQPRTGGYKFARFLDCAASTRMTSMIGDDGKLIGFRYLRFVNNNDIVPRVPPPVRFSHSPCFVFLNELGYEEVDCETEGLSIAGVIVDEVMSRCLRTIQLPLNCVQDLASFNLMKPIVRFVVYLLPNLIYNHFPSEYERVIRGCPDPYFDEDQWVETTWQVPLLG</sequence>
<dbReference type="PANTHER" id="PTHR46086:SF3">
    <property type="entry name" value="TRIACYLGLYCEROL LIPASE OBL1"/>
    <property type="match status" value="1"/>
</dbReference>
<dbReference type="PANTHER" id="PTHR46086">
    <property type="entry name" value="ALPHA/BETA-HYDROLASES SUPERFAMILY PROTEIN"/>
    <property type="match status" value="1"/>
</dbReference>
<organism evidence="4 5">
    <name type="scientific">Chara braunii</name>
    <name type="common">Braun's stonewort</name>
    <dbReference type="NCBI Taxonomy" id="69332"/>
    <lineage>
        <taxon>Eukaryota</taxon>
        <taxon>Viridiplantae</taxon>
        <taxon>Streptophyta</taxon>
        <taxon>Charophyceae</taxon>
        <taxon>Charales</taxon>
        <taxon>Characeae</taxon>
        <taxon>Chara</taxon>
    </lineage>
</organism>
<gene>
    <name evidence="4" type="ORF">CBR_g40345</name>
</gene>
<name>A0A388LTH9_CHABU</name>
<comment type="caution">
    <text evidence="4">The sequence shown here is derived from an EMBL/GenBank/DDBJ whole genome shotgun (WGS) entry which is preliminary data.</text>
</comment>
<keyword evidence="2" id="KW-0472">Membrane</keyword>
<evidence type="ECO:0000256" key="2">
    <source>
        <dbReference type="SAM" id="Phobius"/>
    </source>
</evidence>
<feature type="region of interest" description="Disordered" evidence="1">
    <location>
        <begin position="1"/>
        <end position="23"/>
    </location>
</feature>
<feature type="transmembrane region" description="Helical" evidence="2">
    <location>
        <begin position="53"/>
        <end position="76"/>
    </location>
</feature>
<dbReference type="InterPro" id="IPR029058">
    <property type="entry name" value="AB_hydrolase_fold"/>
</dbReference>
<dbReference type="AlphaFoldDB" id="A0A388LTH9"/>